<dbReference type="PROSITE" id="PS50279">
    <property type="entry name" value="BPTI_KUNITZ_2"/>
    <property type="match status" value="2"/>
</dbReference>
<dbReference type="GO" id="GO:0048019">
    <property type="term" value="F:receptor antagonist activity"/>
    <property type="evidence" value="ECO:0007669"/>
    <property type="project" value="TreeGrafter"/>
</dbReference>
<dbReference type="InterPro" id="IPR002223">
    <property type="entry name" value="Kunitz_BPTI"/>
</dbReference>
<dbReference type="GO" id="GO:0005615">
    <property type="term" value="C:extracellular space"/>
    <property type="evidence" value="ECO:0007669"/>
    <property type="project" value="TreeGrafter"/>
</dbReference>
<protein>
    <submittedName>
        <fullName evidence="7">Putative salivary kunitz domain protein</fullName>
    </submittedName>
</protein>
<evidence type="ECO:0000256" key="4">
    <source>
        <dbReference type="ARBA" id="ARBA00023157"/>
    </source>
</evidence>
<sequence>MISANMKIQLLCIFIGAAFGYPEGRTTETNEDVCKMNPPKEVGRAISPGWFYNASIDLCLYYQFGAHKHKNEKSNRFSSLSECSKTCRRHVPSICFDTPKRTGRRAQNDKWTYNSTRGKCVKLYWEPETTKDSNVFDKKGDCLDICQGLDLGPCAQLPTELECNHDDTQYYFRYNHTTETCYLDKTYKGKRGDNAFTTLNACYARCGRFVKNKCKLPVQDLGMCSQNGERYMFDRTEKKCKNYTGCDHHGIGFYTRKECIDTCENPVDKRCVPDPSLKDCKPRDDVFYRYDQKKGECFLDHSVNCLGRNGLVSKEDCNKICTKRK</sequence>
<dbReference type="Pfam" id="PF00014">
    <property type="entry name" value="Kunitz_BPTI"/>
    <property type="match status" value="3"/>
</dbReference>
<accession>A0A0K8R5T8</accession>
<dbReference type="Gene3D" id="4.10.410.10">
    <property type="entry name" value="Pancreatic trypsin inhibitor Kunitz domain"/>
    <property type="match status" value="3"/>
</dbReference>
<dbReference type="PANTHER" id="PTHR45938">
    <property type="entry name" value="ACP24A4-RELATED"/>
    <property type="match status" value="1"/>
</dbReference>
<evidence type="ECO:0000256" key="2">
    <source>
        <dbReference type="ARBA" id="ARBA00022525"/>
    </source>
</evidence>
<name>A0A0K8R5T8_IXORI</name>
<dbReference type="SMART" id="SM00131">
    <property type="entry name" value="KU"/>
    <property type="match status" value="2"/>
</dbReference>
<feature type="domain" description="BPTI/Kunitz inhibitor" evidence="6">
    <location>
        <begin position="214"/>
        <end position="263"/>
    </location>
</feature>
<dbReference type="EMBL" id="GADI01007281">
    <property type="protein sequence ID" value="JAA66527.1"/>
    <property type="molecule type" value="mRNA"/>
</dbReference>
<dbReference type="SUPFAM" id="SSF57362">
    <property type="entry name" value="BPTI-like"/>
    <property type="match status" value="3"/>
</dbReference>
<evidence type="ECO:0000259" key="6">
    <source>
        <dbReference type="PROSITE" id="PS50279"/>
    </source>
</evidence>
<keyword evidence="3 5" id="KW-0732">Signal</keyword>
<proteinExistence type="evidence at transcript level"/>
<evidence type="ECO:0000256" key="5">
    <source>
        <dbReference type="SAM" id="SignalP"/>
    </source>
</evidence>
<evidence type="ECO:0000256" key="3">
    <source>
        <dbReference type="ARBA" id="ARBA00022729"/>
    </source>
</evidence>
<dbReference type="GO" id="GO:0004867">
    <property type="term" value="F:serine-type endopeptidase inhibitor activity"/>
    <property type="evidence" value="ECO:0007669"/>
    <property type="project" value="InterPro"/>
</dbReference>
<organism evidence="7">
    <name type="scientific">Ixodes ricinus</name>
    <name type="common">Common tick</name>
    <name type="synonym">Acarus ricinus</name>
    <dbReference type="NCBI Taxonomy" id="34613"/>
    <lineage>
        <taxon>Eukaryota</taxon>
        <taxon>Metazoa</taxon>
        <taxon>Ecdysozoa</taxon>
        <taxon>Arthropoda</taxon>
        <taxon>Chelicerata</taxon>
        <taxon>Arachnida</taxon>
        <taxon>Acari</taxon>
        <taxon>Parasitiformes</taxon>
        <taxon>Ixodida</taxon>
        <taxon>Ixodoidea</taxon>
        <taxon>Ixodidae</taxon>
        <taxon>Ixodinae</taxon>
        <taxon>Ixodes</taxon>
    </lineage>
</organism>
<dbReference type="PANTHER" id="PTHR45938:SF11">
    <property type="entry name" value="WAP, KAZAL, IMMUNOGLOBULIN, KUNITZ AND NTR DOMAIN-CONTAINING PROTEIN 2-LIKE"/>
    <property type="match status" value="1"/>
</dbReference>
<evidence type="ECO:0000313" key="7">
    <source>
        <dbReference type="EMBL" id="JAA66527.1"/>
    </source>
</evidence>
<feature type="chain" id="PRO_5005516352" evidence="5">
    <location>
        <begin position="21"/>
        <end position="325"/>
    </location>
</feature>
<dbReference type="AlphaFoldDB" id="A0A0K8R5T8"/>
<dbReference type="InterPro" id="IPR036880">
    <property type="entry name" value="Kunitz_BPTI_sf"/>
</dbReference>
<keyword evidence="2" id="KW-0964">Secreted</keyword>
<reference evidence="7" key="1">
    <citation type="submission" date="2012-12" db="EMBL/GenBank/DDBJ databases">
        <title>Identification and characterization of a phenylalanine ammonia-lyase gene family in Isatis indigotica Fort.</title>
        <authorList>
            <person name="Liu Q."/>
            <person name="Chen J."/>
            <person name="Zhou X."/>
            <person name="Di P."/>
            <person name="Xiao Y."/>
            <person name="Xuan H."/>
            <person name="Zhang L."/>
            <person name="Chen W."/>
        </authorList>
    </citation>
    <scope>NUCLEOTIDE SEQUENCE</scope>
    <source>
        <tissue evidence="7">Salivary gland</tissue>
    </source>
</reference>
<feature type="domain" description="BPTI/Kunitz inhibitor" evidence="6">
    <location>
        <begin position="34"/>
        <end position="87"/>
    </location>
</feature>
<dbReference type="GO" id="GO:0050431">
    <property type="term" value="F:transforming growth factor beta binding"/>
    <property type="evidence" value="ECO:0007669"/>
    <property type="project" value="TreeGrafter"/>
</dbReference>
<feature type="signal peptide" evidence="5">
    <location>
        <begin position="1"/>
        <end position="20"/>
    </location>
</feature>
<evidence type="ECO:0000256" key="1">
    <source>
        <dbReference type="ARBA" id="ARBA00004613"/>
    </source>
</evidence>
<comment type="subcellular location">
    <subcellularLocation>
        <location evidence="1">Secreted</location>
    </subcellularLocation>
</comment>
<keyword evidence="4" id="KW-1015">Disulfide bond</keyword>